<feature type="region of interest" description="Disordered" evidence="1">
    <location>
        <begin position="1"/>
        <end position="54"/>
    </location>
</feature>
<dbReference type="RefSeq" id="WP_073449943.1">
    <property type="nucleotide sequence ID" value="NZ_FRBK01000036.1"/>
</dbReference>
<organism evidence="2 3">
    <name type="scientific">Streptomyces yunnanensis</name>
    <dbReference type="NCBI Taxonomy" id="156453"/>
    <lineage>
        <taxon>Bacteria</taxon>
        <taxon>Bacillati</taxon>
        <taxon>Actinomycetota</taxon>
        <taxon>Actinomycetes</taxon>
        <taxon>Kitasatosporales</taxon>
        <taxon>Streptomycetaceae</taxon>
        <taxon>Streptomyces</taxon>
    </lineage>
</organism>
<sequence length="291" mass="31568">MSTPHLHLVHTASSCTKQDQTAHQDQHSCPPRASPTPATCSHRESSNTGPDHIDANAATHRLTQTRKTELVELGSRLSNDLAKARTFRDPDLTEEATTRRRTELEKKAREQAAADLDRIEHEANAAASLVRTVANKATAARQRDAAEQLLVETRQTRAWDRARALLEAGRTVPEVIKGADANTLHALRAELPTYLAAQRTKPQGMACAGFTELDPAHLLHTINRALVDHLPKPQGAALRARLDLDALEPGLRETLAGLRREVNGTADPRDGLRTAIAACLADQQAGALPAT</sequence>
<name>A0A9X8N9A2_9ACTN</name>
<evidence type="ECO:0000313" key="2">
    <source>
        <dbReference type="EMBL" id="SHN32403.1"/>
    </source>
</evidence>
<accession>A0A9X8N9A2</accession>
<dbReference type="EMBL" id="FRBK01000036">
    <property type="protein sequence ID" value="SHN32403.1"/>
    <property type="molecule type" value="Genomic_DNA"/>
</dbReference>
<comment type="caution">
    <text evidence="2">The sequence shown here is derived from an EMBL/GenBank/DDBJ whole genome shotgun (WGS) entry which is preliminary data.</text>
</comment>
<dbReference type="Proteomes" id="UP000184388">
    <property type="component" value="Unassembled WGS sequence"/>
</dbReference>
<protein>
    <submittedName>
        <fullName evidence="2">Uncharacterized protein</fullName>
    </submittedName>
</protein>
<gene>
    <name evidence="2" type="ORF">SAMN05216268_13617</name>
</gene>
<evidence type="ECO:0000313" key="3">
    <source>
        <dbReference type="Proteomes" id="UP000184388"/>
    </source>
</evidence>
<reference evidence="3" key="1">
    <citation type="submission" date="2016-11" db="EMBL/GenBank/DDBJ databases">
        <authorList>
            <person name="Jaros S."/>
            <person name="Januszkiewicz K."/>
            <person name="Wedrychowicz H."/>
        </authorList>
    </citation>
    <scope>NUCLEOTIDE SEQUENCE [LARGE SCALE GENOMIC DNA]</scope>
    <source>
        <strain evidence="3">CGMCC 4.3555</strain>
    </source>
</reference>
<proteinExistence type="predicted"/>
<dbReference type="AlphaFoldDB" id="A0A9X8N9A2"/>
<evidence type="ECO:0000256" key="1">
    <source>
        <dbReference type="SAM" id="MobiDB-lite"/>
    </source>
</evidence>